<sequence>MRIIPHDPNSSRYCRRIAEIEWEDQKVFLGKLHNEGFTKDQMVKQLADERNFRVTKNRLDKQMNKWGFSRHRRPSSRIHLSAGHSSPNNTAAGAVTAVIEQDSSPNPHVVGHTSSAQQHEPQDPVLMSGSIPTMPSPNSGGKYSPTPPSEDAAVAGLATVPETSGGDPMLPRVDSHSGALCLDPYLFSHRMLALSRETEEHPDLDIRPSRKLVAFNKAGALLHSLKAFDMAFEFYFIVLQDQNMVTDVPTSDLVIAVLNCARSASTPNQMQVAHNAAGTRQHMLEITQKGRSEITTRREKI</sequence>
<feature type="region of interest" description="Disordered" evidence="1">
    <location>
        <begin position="103"/>
        <end position="152"/>
    </location>
</feature>
<evidence type="ECO:0000313" key="4">
    <source>
        <dbReference type="Proteomes" id="UP001172673"/>
    </source>
</evidence>
<feature type="compositionally biased region" description="Polar residues" evidence="1">
    <location>
        <begin position="103"/>
        <end position="119"/>
    </location>
</feature>
<dbReference type="InterPro" id="IPR025676">
    <property type="entry name" value="Clr5_dom"/>
</dbReference>
<feature type="region of interest" description="Disordered" evidence="1">
    <location>
        <begin position="68"/>
        <end position="88"/>
    </location>
</feature>
<evidence type="ECO:0000256" key="1">
    <source>
        <dbReference type="SAM" id="MobiDB-lite"/>
    </source>
</evidence>
<reference evidence="3" key="1">
    <citation type="submission" date="2022-10" db="EMBL/GenBank/DDBJ databases">
        <title>Culturing micro-colonial fungi from biological soil crusts in the Mojave desert and describing Neophaeococcomyces mojavensis, and introducing the new genera and species Taxawa tesnikishii.</title>
        <authorList>
            <person name="Kurbessoian T."/>
            <person name="Stajich J.E."/>
        </authorList>
    </citation>
    <scope>NUCLEOTIDE SEQUENCE</scope>
    <source>
        <strain evidence="3">TK_41</strain>
    </source>
</reference>
<gene>
    <name evidence="3" type="ORF">H2200_010264</name>
</gene>
<protein>
    <recommendedName>
        <fullName evidence="2">Clr5 domain-containing protein</fullName>
    </recommendedName>
</protein>
<name>A0AA38X2K8_9EURO</name>
<keyword evidence="4" id="KW-1185">Reference proteome</keyword>
<dbReference type="EMBL" id="JAPDRK010000016">
    <property type="protein sequence ID" value="KAJ9605607.1"/>
    <property type="molecule type" value="Genomic_DNA"/>
</dbReference>
<feature type="compositionally biased region" description="Polar residues" evidence="1">
    <location>
        <begin position="130"/>
        <end position="141"/>
    </location>
</feature>
<dbReference type="Proteomes" id="UP001172673">
    <property type="component" value="Unassembled WGS sequence"/>
</dbReference>
<proteinExistence type="predicted"/>
<evidence type="ECO:0000259" key="2">
    <source>
        <dbReference type="Pfam" id="PF14420"/>
    </source>
</evidence>
<comment type="caution">
    <text evidence="3">The sequence shown here is derived from an EMBL/GenBank/DDBJ whole genome shotgun (WGS) entry which is preliminary data.</text>
</comment>
<dbReference type="AlphaFoldDB" id="A0AA38X2K8"/>
<dbReference type="Pfam" id="PF14420">
    <property type="entry name" value="Clr5"/>
    <property type="match status" value="1"/>
</dbReference>
<evidence type="ECO:0000313" key="3">
    <source>
        <dbReference type="EMBL" id="KAJ9605607.1"/>
    </source>
</evidence>
<accession>A0AA38X2K8</accession>
<organism evidence="3 4">
    <name type="scientific">Cladophialophora chaetospira</name>
    <dbReference type="NCBI Taxonomy" id="386627"/>
    <lineage>
        <taxon>Eukaryota</taxon>
        <taxon>Fungi</taxon>
        <taxon>Dikarya</taxon>
        <taxon>Ascomycota</taxon>
        <taxon>Pezizomycotina</taxon>
        <taxon>Eurotiomycetes</taxon>
        <taxon>Chaetothyriomycetidae</taxon>
        <taxon>Chaetothyriales</taxon>
        <taxon>Herpotrichiellaceae</taxon>
        <taxon>Cladophialophora</taxon>
    </lineage>
</organism>
<feature type="domain" description="Clr5" evidence="2">
    <location>
        <begin position="20"/>
        <end position="69"/>
    </location>
</feature>